<evidence type="ECO:0000256" key="4">
    <source>
        <dbReference type="PROSITE-ProRule" id="PRU10007"/>
    </source>
</evidence>
<evidence type="ECO:0000256" key="2">
    <source>
        <dbReference type="ARBA" id="ARBA00023002"/>
    </source>
</evidence>
<dbReference type="Gene3D" id="3.40.605.10">
    <property type="entry name" value="Aldehyde Dehydrogenase, Chain A, domain 1"/>
    <property type="match status" value="1"/>
</dbReference>
<dbReference type="InterPro" id="IPR015590">
    <property type="entry name" value="Aldehyde_DH_dom"/>
</dbReference>
<dbReference type="InterPro" id="IPR012394">
    <property type="entry name" value="Aldehyde_DH_NAD(P)"/>
</dbReference>
<accession>A0ABT3WWR3</accession>
<dbReference type="Gene3D" id="3.40.309.10">
    <property type="entry name" value="Aldehyde Dehydrogenase, Chain A, domain 2"/>
    <property type="match status" value="1"/>
</dbReference>
<dbReference type="CDD" id="cd07136">
    <property type="entry name" value="ALDH_YwdH-P39616"/>
    <property type="match status" value="1"/>
</dbReference>
<sequence length="457" mass="50705">MTENIQDLLRRQRDFFASGTPYSVPFRKRQLQILADAVMQHETDVTEALREDFAKPPFETFLTEIGFLMAEIRHTIKHVDRWASPRNVPGTLTLLGAKGTIMPEPLGLTLILAPWNYPFQLALAPLIGAISAGNCAVLKPSELTPHTSAVIARICQEAFPEEYIAVVEGGVEVSTSLLAEPFDLIFFTGSTQVGKIVAEAAAKHLTPVVLELGGKSPAVVHSDAKLELAAKRIVWGKYLNAGQTCVAPDYLLVQRGVKDRLLHELKRQIEALYGDVIADSRHYPSLINDRHFGRLSSYLTDGTICHGGRTDPARRLIEPTLLTGTGWDAPVMQEEIFGPILPVLEYDDLEEVIRQVNAREKPLALYLFTESRDVQHRVFERISFGGGCINDTVMHLSSPYLPFGGVGPSGTGAYHGKYSFDAFSHQKGVLKQTTLFDLNTRYGKGEEALKRLKRLFR</sequence>
<evidence type="ECO:0000256" key="1">
    <source>
        <dbReference type="ARBA" id="ARBA00009986"/>
    </source>
</evidence>
<dbReference type="PANTHER" id="PTHR43570">
    <property type="entry name" value="ALDEHYDE DEHYDROGENASE"/>
    <property type="match status" value="1"/>
</dbReference>
<comment type="similarity">
    <text evidence="1 3 5">Belongs to the aldehyde dehydrogenase family.</text>
</comment>
<evidence type="ECO:0000259" key="6">
    <source>
        <dbReference type="Pfam" id="PF00171"/>
    </source>
</evidence>
<organism evidence="7 8">
    <name type="scientific">Tumebacillus lacus</name>
    <dbReference type="NCBI Taxonomy" id="2995335"/>
    <lineage>
        <taxon>Bacteria</taxon>
        <taxon>Bacillati</taxon>
        <taxon>Bacillota</taxon>
        <taxon>Bacilli</taxon>
        <taxon>Bacillales</taxon>
        <taxon>Alicyclobacillaceae</taxon>
        <taxon>Tumebacillus</taxon>
    </lineage>
</organism>
<comment type="caution">
    <text evidence="7">The sequence shown here is derived from an EMBL/GenBank/DDBJ whole genome shotgun (WGS) entry which is preliminary data.</text>
</comment>
<dbReference type="RefSeq" id="WP_267150341.1">
    <property type="nucleotide sequence ID" value="NZ_JAPMLT010000001.1"/>
</dbReference>
<dbReference type="EMBL" id="JAPMLT010000001">
    <property type="protein sequence ID" value="MCX7569120.1"/>
    <property type="molecule type" value="Genomic_DNA"/>
</dbReference>
<dbReference type="Proteomes" id="UP001208017">
    <property type="component" value="Unassembled WGS sequence"/>
</dbReference>
<evidence type="ECO:0000313" key="7">
    <source>
        <dbReference type="EMBL" id="MCX7569120.1"/>
    </source>
</evidence>
<dbReference type="PANTHER" id="PTHR43570:SF16">
    <property type="entry name" value="ALDEHYDE DEHYDROGENASE TYPE III, ISOFORM Q"/>
    <property type="match status" value="1"/>
</dbReference>
<evidence type="ECO:0000313" key="8">
    <source>
        <dbReference type="Proteomes" id="UP001208017"/>
    </source>
</evidence>
<dbReference type="InterPro" id="IPR016162">
    <property type="entry name" value="Ald_DH_N"/>
</dbReference>
<protein>
    <recommendedName>
        <fullName evidence="3">Aldehyde dehydrogenase</fullName>
    </recommendedName>
</protein>
<dbReference type="PROSITE" id="PS00687">
    <property type="entry name" value="ALDEHYDE_DEHYDR_GLU"/>
    <property type="match status" value="1"/>
</dbReference>
<dbReference type="SUPFAM" id="SSF53720">
    <property type="entry name" value="ALDH-like"/>
    <property type="match status" value="1"/>
</dbReference>
<dbReference type="InterPro" id="IPR029510">
    <property type="entry name" value="Ald_DH_CS_GLU"/>
</dbReference>
<keyword evidence="8" id="KW-1185">Reference proteome</keyword>
<name>A0ABT3WWR3_9BACL</name>
<feature type="active site" evidence="4">
    <location>
        <position position="211"/>
    </location>
</feature>
<dbReference type="PROSITE" id="PS00070">
    <property type="entry name" value="ALDEHYDE_DEHYDR_CYS"/>
    <property type="match status" value="1"/>
</dbReference>
<feature type="domain" description="Aldehyde dehydrogenase" evidence="6">
    <location>
        <begin position="23"/>
        <end position="428"/>
    </location>
</feature>
<dbReference type="InterPro" id="IPR016163">
    <property type="entry name" value="Ald_DH_C"/>
</dbReference>
<proteinExistence type="inferred from homology"/>
<evidence type="ECO:0000256" key="5">
    <source>
        <dbReference type="RuleBase" id="RU003345"/>
    </source>
</evidence>
<gene>
    <name evidence="7" type="ORF">OS242_03995</name>
</gene>
<dbReference type="InterPro" id="IPR016161">
    <property type="entry name" value="Ald_DH/histidinol_DH"/>
</dbReference>
<keyword evidence="2 3" id="KW-0560">Oxidoreductase</keyword>
<dbReference type="InterPro" id="IPR016160">
    <property type="entry name" value="Ald_DH_CS_CYS"/>
</dbReference>
<dbReference type="PIRSF" id="PIRSF036492">
    <property type="entry name" value="ALDH"/>
    <property type="match status" value="1"/>
</dbReference>
<reference evidence="7 8" key="1">
    <citation type="submission" date="2022-11" db="EMBL/GenBank/DDBJ databases">
        <title>Study of microbial diversity in lake waters.</title>
        <authorList>
            <person name="Zhang J."/>
        </authorList>
    </citation>
    <scope>NUCLEOTIDE SEQUENCE [LARGE SCALE GENOMIC DNA]</scope>
    <source>
        <strain evidence="7 8">DT12</strain>
    </source>
</reference>
<dbReference type="Pfam" id="PF00171">
    <property type="entry name" value="Aldedh"/>
    <property type="match status" value="1"/>
</dbReference>
<evidence type="ECO:0000256" key="3">
    <source>
        <dbReference type="PIRNR" id="PIRNR036492"/>
    </source>
</evidence>